<comment type="caution">
    <text evidence="2">The sequence shown here is derived from an EMBL/GenBank/DDBJ whole genome shotgun (WGS) entry which is preliminary data.</text>
</comment>
<gene>
    <name evidence="2" type="ORF">GCM10023321_58800</name>
</gene>
<feature type="region of interest" description="Disordered" evidence="1">
    <location>
        <begin position="1"/>
        <end position="28"/>
    </location>
</feature>
<evidence type="ECO:0000313" key="3">
    <source>
        <dbReference type="Proteomes" id="UP001428817"/>
    </source>
</evidence>
<protein>
    <submittedName>
        <fullName evidence="2">Uncharacterized protein</fullName>
    </submittedName>
</protein>
<dbReference type="Proteomes" id="UP001428817">
    <property type="component" value="Unassembled WGS sequence"/>
</dbReference>
<accession>A0ABP9QT20</accession>
<name>A0ABP9QT20_9PSEU</name>
<evidence type="ECO:0000313" key="2">
    <source>
        <dbReference type="EMBL" id="GAA5166942.1"/>
    </source>
</evidence>
<sequence>MRPTQRKTCPDMARLRSVEPTPTSGAGPEVIRIVEQQRSQGGLSLVALDLARLYLTGGAAAIKLLRHTAVQALRAGGVGLRAARHRVQAGRRAAGQWLANYTERV</sequence>
<organism evidence="2 3">
    <name type="scientific">Pseudonocardia eucalypti</name>
    <dbReference type="NCBI Taxonomy" id="648755"/>
    <lineage>
        <taxon>Bacteria</taxon>
        <taxon>Bacillati</taxon>
        <taxon>Actinomycetota</taxon>
        <taxon>Actinomycetes</taxon>
        <taxon>Pseudonocardiales</taxon>
        <taxon>Pseudonocardiaceae</taxon>
        <taxon>Pseudonocardia</taxon>
    </lineage>
</organism>
<proteinExistence type="predicted"/>
<reference evidence="3" key="1">
    <citation type="journal article" date="2019" name="Int. J. Syst. Evol. Microbiol.">
        <title>The Global Catalogue of Microorganisms (GCM) 10K type strain sequencing project: providing services to taxonomists for standard genome sequencing and annotation.</title>
        <authorList>
            <consortium name="The Broad Institute Genomics Platform"/>
            <consortium name="The Broad Institute Genome Sequencing Center for Infectious Disease"/>
            <person name="Wu L."/>
            <person name="Ma J."/>
        </authorList>
    </citation>
    <scope>NUCLEOTIDE SEQUENCE [LARGE SCALE GENOMIC DNA]</scope>
    <source>
        <strain evidence="3">JCM 18303</strain>
    </source>
</reference>
<evidence type="ECO:0000256" key="1">
    <source>
        <dbReference type="SAM" id="MobiDB-lite"/>
    </source>
</evidence>
<keyword evidence="3" id="KW-1185">Reference proteome</keyword>
<dbReference type="EMBL" id="BAABJP010000037">
    <property type="protein sequence ID" value="GAA5166942.1"/>
    <property type="molecule type" value="Genomic_DNA"/>
</dbReference>